<dbReference type="InterPro" id="IPR000073">
    <property type="entry name" value="AB_hydrolase_1"/>
</dbReference>
<protein>
    <submittedName>
        <fullName evidence="3">Alpha/beta hydrolase</fullName>
    </submittedName>
</protein>
<dbReference type="InterPro" id="IPR029058">
    <property type="entry name" value="AB_hydrolase_fold"/>
</dbReference>
<dbReference type="OrthoDB" id="9785847at2"/>
<evidence type="ECO:0000313" key="3">
    <source>
        <dbReference type="EMBL" id="PPI85016.1"/>
    </source>
</evidence>
<sequence length="298" mass="32077">MTSQLNTQTQIPRHSSQAGKPATAGLSATRLALQLYARVSPQKAGKLVNRMAFRPSRLSLPVRYEHWLDNTDSYTQLQHGARTIPVYSWGEGPVILGVHGWGGAGVQFGAWIEPLVEAGYRVVLFDAPAHGRAQGESTDLLEMADVTAHVSASVGGVRGVLAHSLGCIAAARAITNGLHTDYLAMLAPPVSLKAAMENLGRQLTLSPEVLAVHLELMEDRFGPSIWEKLNLETLCRGLNQPGLVAIDDTDTSISPDESQRVAETWAKADLLRTSGLGHHRILSSPMVMETVLKSLGRG</sequence>
<feature type="region of interest" description="Disordered" evidence="1">
    <location>
        <begin position="1"/>
        <end position="22"/>
    </location>
</feature>
<dbReference type="SUPFAM" id="SSF53474">
    <property type="entry name" value="alpha/beta-Hydrolases"/>
    <property type="match status" value="1"/>
</dbReference>
<dbReference type="EMBL" id="PSSX01000004">
    <property type="protein sequence ID" value="PPI85016.1"/>
    <property type="molecule type" value="Genomic_DNA"/>
</dbReference>
<dbReference type="RefSeq" id="WP_104321313.1">
    <property type="nucleotide sequence ID" value="NZ_PSSX01000004.1"/>
</dbReference>
<dbReference type="Gene3D" id="3.40.50.1820">
    <property type="entry name" value="alpha/beta hydrolase"/>
    <property type="match status" value="1"/>
</dbReference>
<name>A0A2S5ZCA5_9GAMM</name>
<evidence type="ECO:0000256" key="1">
    <source>
        <dbReference type="SAM" id="MobiDB-lite"/>
    </source>
</evidence>
<feature type="domain" description="AB hydrolase-1" evidence="2">
    <location>
        <begin position="96"/>
        <end position="205"/>
    </location>
</feature>
<gene>
    <name evidence="3" type="ORF">KEHDKFFH_07340</name>
</gene>
<dbReference type="AlphaFoldDB" id="A0A2S5ZCA5"/>
<feature type="compositionally biased region" description="Polar residues" evidence="1">
    <location>
        <begin position="1"/>
        <end position="18"/>
    </location>
</feature>
<accession>A0A2S5ZCA5</accession>
<evidence type="ECO:0000313" key="4">
    <source>
        <dbReference type="Proteomes" id="UP000239917"/>
    </source>
</evidence>
<evidence type="ECO:0000259" key="2">
    <source>
        <dbReference type="Pfam" id="PF12697"/>
    </source>
</evidence>
<reference evidence="3 4" key="1">
    <citation type="submission" date="2018-01" db="EMBL/GenBank/DDBJ databases">
        <title>Complete genome sequences of the type strains of Marinobacter flavimaris and Marinobacter maroccanus.</title>
        <authorList>
            <person name="Palau M."/>
            <person name="Boujida N."/>
            <person name="Manresa A."/>
            <person name="Minana-Galbis D."/>
        </authorList>
    </citation>
    <scope>NUCLEOTIDE SEQUENCE [LARGE SCALE GENOMIC DNA]</scope>
    <source>
        <strain evidence="3 4">N4</strain>
    </source>
</reference>
<organism evidence="3 4">
    <name type="scientific">Marinobacter maroccanus</name>
    <dbReference type="NCBI Taxonomy" id="2055143"/>
    <lineage>
        <taxon>Bacteria</taxon>
        <taxon>Pseudomonadati</taxon>
        <taxon>Pseudomonadota</taxon>
        <taxon>Gammaproteobacteria</taxon>
        <taxon>Pseudomonadales</taxon>
        <taxon>Marinobacteraceae</taxon>
        <taxon>Marinobacter</taxon>
    </lineage>
</organism>
<dbReference type="Pfam" id="PF12697">
    <property type="entry name" value="Abhydrolase_6"/>
    <property type="match status" value="1"/>
</dbReference>
<proteinExistence type="predicted"/>
<dbReference type="Proteomes" id="UP000239917">
    <property type="component" value="Unassembled WGS sequence"/>
</dbReference>
<keyword evidence="3" id="KW-0378">Hydrolase</keyword>
<comment type="caution">
    <text evidence="3">The sequence shown here is derived from an EMBL/GenBank/DDBJ whole genome shotgun (WGS) entry which is preliminary data.</text>
</comment>
<dbReference type="GO" id="GO:0016787">
    <property type="term" value="F:hydrolase activity"/>
    <property type="evidence" value="ECO:0007669"/>
    <property type="project" value="UniProtKB-KW"/>
</dbReference>
<keyword evidence="4" id="KW-1185">Reference proteome</keyword>